<dbReference type="Proteomes" id="UP000014680">
    <property type="component" value="Unassembled WGS sequence"/>
</dbReference>
<keyword evidence="1" id="KW-0812">Transmembrane</keyword>
<dbReference type="OrthoDB" id="377733at2759"/>
<dbReference type="Pfam" id="PF16209">
    <property type="entry name" value="PhoLip_ATPase_N"/>
    <property type="match status" value="1"/>
</dbReference>
<evidence type="ECO:0000313" key="4">
    <source>
        <dbReference type="Proteomes" id="UP000014680"/>
    </source>
</evidence>
<dbReference type="GO" id="GO:0006897">
    <property type="term" value="P:endocytosis"/>
    <property type="evidence" value="ECO:0007669"/>
    <property type="project" value="TreeGrafter"/>
</dbReference>
<feature type="domain" description="P-type ATPase N-terminal" evidence="2">
    <location>
        <begin position="32"/>
        <end position="88"/>
    </location>
</feature>
<keyword evidence="1" id="KW-1133">Transmembrane helix</keyword>
<dbReference type="GO" id="GO:0005768">
    <property type="term" value="C:endosome"/>
    <property type="evidence" value="ECO:0007669"/>
    <property type="project" value="TreeGrafter"/>
</dbReference>
<keyword evidence="4" id="KW-1185">Reference proteome</keyword>
<dbReference type="RefSeq" id="XP_004184110.1">
    <property type="nucleotide sequence ID" value="XM_004184062.1"/>
</dbReference>
<protein>
    <submittedName>
        <fullName evidence="3">Phospholipid-transporting P-type atpase, putative</fullName>
    </submittedName>
</protein>
<keyword evidence="1" id="KW-0472">Membrane</keyword>
<gene>
    <name evidence="3" type="ORF">EIN_262210</name>
</gene>
<dbReference type="GO" id="GO:0140326">
    <property type="term" value="F:ATPase-coupled intramembrane lipid transporter activity"/>
    <property type="evidence" value="ECO:0007669"/>
    <property type="project" value="TreeGrafter"/>
</dbReference>
<dbReference type="AlphaFoldDB" id="A0A0A1TW52"/>
<dbReference type="EMBL" id="KB207110">
    <property type="protein sequence ID" value="ELP84764.1"/>
    <property type="molecule type" value="Genomic_DNA"/>
</dbReference>
<dbReference type="GO" id="GO:0005886">
    <property type="term" value="C:plasma membrane"/>
    <property type="evidence" value="ECO:0007669"/>
    <property type="project" value="TreeGrafter"/>
</dbReference>
<dbReference type="KEGG" id="eiv:EIN_262210"/>
<accession>A0A0A1TW52</accession>
<name>A0A0A1TW52_ENTIV</name>
<feature type="non-terminal residue" evidence="3">
    <location>
        <position position="1"/>
    </location>
</feature>
<dbReference type="InterPro" id="IPR023298">
    <property type="entry name" value="ATPase_P-typ_TM_dom_sf"/>
</dbReference>
<dbReference type="GO" id="GO:0005802">
    <property type="term" value="C:trans-Golgi network"/>
    <property type="evidence" value="ECO:0007669"/>
    <property type="project" value="TreeGrafter"/>
</dbReference>
<dbReference type="SUPFAM" id="SSF81665">
    <property type="entry name" value="Calcium ATPase, transmembrane domain M"/>
    <property type="match status" value="1"/>
</dbReference>
<feature type="non-terminal residue" evidence="3">
    <location>
        <position position="115"/>
    </location>
</feature>
<feature type="transmembrane region" description="Helical" evidence="1">
    <location>
        <begin position="62"/>
        <end position="80"/>
    </location>
</feature>
<evidence type="ECO:0000313" key="3">
    <source>
        <dbReference type="EMBL" id="ELP84764.1"/>
    </source>
</evidence>
<organism evidence="3 4">
    <name type="scientific">Entamoeba invadens IP1</name>
    <dbReference type="NCBI Taxonomy" id="370355"/>
    <lineage>
        <taxon>Eukaryota</taxon>
        <taxon>Amoebozoa</taxon>
        <taxon>Evosea</taxon>
        <taxon>Archamoebae</taxon>
        <taxon>Mastigamoebida</taxon>
        <taxon>Entamoebidae</taxon>
        <taxon>Entamoeba</taxon>
    </lineage>
</organism>
<dbReference type="GO" id="GO:0045332">
    <property type="term" value="P:phospholipid translocation"/>
    <property type="evidence" value="ECO:0007669"/>
    <property type="project" value="TreeGrafter"/>
</dbReference>
<evidence type="ECO:0000256" key="1">
    <source>
        <dbReference type="SAM" id="Phobius"/>
    </source>
</evidence>
<dbReference type="VEuPathDB" id="AmoebaDB:EIN_262210"/>
<dbReference type="GeneID" id="14883744"/>
<reference evidence="3 4" key="1">
    <citation type="submission" date="2012-10" db="EMBL/GenBank/DDBJ databases">
        <authorList>
            <person name="Zafar N."/>
            <person name="Inman J."/>
            <person name="Hall N."/>
            <person name="Lorenzi H."/>
            <person name="Caler E."/>
        </authorList>
    </citation>
    <scope>NUCLEOTIDE SEQUENCE [LARGE SCALE GENOMIC DNA]</scope>
    <source>
        <strain evidence="3 4">IP1</strain>
    </source>
</reference>
<dbReference type="PANTHER" id="PTHR24092">
    <property type="entry name" value="PROBABLE PHOSPHOLIPID-TRANSPORTING ATPASE"/>
    <property type="match status" value="1"/>
</dbReference>
<dbReference type="PANTHER" id="PTHR24092:SF5">
    <property type="entry name" value="PHOSPHOLIPID-TRANSPORTING ATPASE"/>
    <property type="match status" value="1"/>
</dbReference>
<dbReference type="GO" id="GO:0006890">
    <property type="term" value="P:retrograde vesicle-mediated transport, Golgi to endoplasmic reticulum"/>
    <property type="evidence" value="ECO:0007669"/>
    <property type="project" value="TreeGrafter"/>
</dbReference>
<evidence type="ECO:0000259" key="2">
    <source>
        <dbReference type="Pfam" id="PF16209"/>
    </source>
</evidence>
<dbReference type="InterPro" id="IPR032631">
    <property type="entry name" value="P-type_ATPase_N"/>
</dbReference>
<sequence>MAKLWHYIQEKIPFLKPKPEQPRTVLIPLPPKSKKYCSNKVENNRYTYANYVFKCLFNQFKYFYNLYFLVTALSQFIPILQVGYRFTYTMPLAFVVILAMAKDAYDDIRIRIRDG</sequence>
<proteinExistence type="predicted"/>